<comment type="caution">
    <text evidence="2">The sequence shown here is derived from an EMBL/GenBank/DDBJ whole genome shotgun (WGS) entry which is preliminary data.</text>
</comment>
<evidence type="ECO:0000313" key="3">
    <source>
        <dbReference type="Proteomes" id="UP000244089"/>
    </source>
</evidence>
<accession>A0A2T5RK22</accession>
<protein>
    <submittedName>
        <fullName evidence="2">Uncharacterized protein</fullName>
    </submittedName>
</protein>
<evidence type="ECO:0000313" key="2">
    <source>
        <dbReference type="EMBL" id="PTV99118.1"/>
    </source>
</evidence>
<sequence length="150" mass="17580">MNRKKLVIISAVFLLGLLLFMQFGKSREQLAVRRNLESKIEAQQKQILILENKYTSAESSEKTPAREQKYNLKDSTAQILAELKLYDLELIDFSSGENELNLNLQGEFKSILSFIYYLETELKFLEIAEFKIEDDSRKLFFFVKLKNELI</sequence>
<keyword evidence="1" id="KW-0175">Coiled coil</keyword>
<proteinExistence type="predicted"/>
<name>A0A2T5RK22_9FIRM</name>
<dbReference type="OrthoDB" id="2112973at2"/>
<dbReference type="RefSeq" id="WP_108139867.1">
    <property type="nucleotide sequence ID" value="NZ_QAXS01000012.1"/>
</dbReference>
<reference evidence="2 3" key="1">
    <citation type="submission" date="2018-04" db="EMBL/GenBank/DDBJ databases">
        <title>Subsurface microbial communities from deep shales in Ohio and West Virginia, USA.</title>
        <authorList>
            <person name="Wrighton K."/>
        </authorList>
    </citation>
    <scope>NUCLEOTIDE SEQUENCE [LARGE SCALE GENOMIC DNA]</scope>
    <source>
        <strain evidence="2 3">WC1</strain>
    </source>
</reference>
<gene>
    <name evidence="2" type="ORF">C8C76_11253</name>
</gene>
<dbReference type="AlphaFoldDB" id="A0A2T5RK22"/>
<evidence type="ECO:0000256" key="1">
    <source>
        <dbReference type="SAM" id="Coils"/>
    </source>
</evidence>
<organism evidence="2 3">
    <name type="scientific">Halanaerobium saccharolyticum</name>
    <dbReference type="NCBI Taxonomy" id="43595"/>
    <lineage>
        <taxon>Bacteria</taxon>
        <taxon>Bacillati</taxon>
        <taxon>Bacillota</taxon>
        <taxon>Clostridia</taxon>
        <taxon>Halanaerobiales</taxon>
        <taxon>Halanaerobiaceae</taxon>
        <taxon>Halanaerobium</taxon>
    </lineage>
</organism>
<dbReference type="EMBL" id="QAXS01000012">
    <property type="protein sequence ID" value="PTV99118.1"/>
    <property type="molecule type" value="Genomic_DNA"/>
</dbReference>
<dbReference type="Proteomes" id="UP000244089">
    <property type="component" value="Unassembled WGS sequence"/>
</dbReference>
<feature type="coiled-coil region" evidence="1">
    <location>
        <begin position="33"/>
        <end position="60"/>
    </location>
</feature>